<name>A0ABD4KUE8_VIBAN</name>
<feature type="non-terminal residue" evidence="1">
    <location>
        <position position="82"/>
    </location>
</feature>
<dbReference type="RefSeq" id="WP_194574352.1">
    <property type="nucleotide sequence ID" value="NZ_RDOM01000981.1"/>
</dbReference>
<dbReference type="InterPro" id="IPR021647">
    <property type="entry name" value="CusF_Ec"/>
</dbReference>
<dbReference type="AlphaFoldDB" id="A0ABD4KUE8"/>
<organism evidence="1 2">
    <name type="scientific">Vibrio anguillarum</name>
    <name type="common">Listonella anguillarum</name>
    <dbReference type="NCBI Taxonomy" id="55601"/>
    <lineage>
        <taxon>Bacteria</taxon>
        <taxon>Pseudomonadati</taxon>
        <taxon>Pseudomonadota</taxon>
        <taxon>Gammaproteobacteria</taxon>
        <taxon>Vibrionales</taxon>
        <taxon>Vibrionaceae</taxon>
        <taxon>Vibrio</taxon>
    </lineage>
</organism>
<dbReference type="InterPro" id="IPR042230">
    <property type="entry name" value="CusF_sf"/>
</dbReference>
<comment type="caution">
    <text evidence="1">The sequence shown here is derived from an EMBL/GenBank/DDBJ whole genome shotgun (WGS) entry which is preliminary data.</text>
</comment>
<evidence type="ECO:0000313" key="1">
    <source>
        <dbReference type="EMBL" id="MBF4275221.1"/>
    </source>
</evidence>
<feature type="non-terminal residue" evidence="1">
    <location>
        <position position="1"/>
    </location>
</feature>
<dbReference type="EMBL" id="RDOM01000981">
    <property type="protein sequence ID" value="MBF4275221.1"/>
    <property type="molecule type" value="Genomic_DNA"/>
</dbReference>
<sequence length="82" mass="8855">DTVVTSAHFLLDSESSQSADLSRINGVEAANEAWLTGDVSTLMADFGMITLNYKPVSKWGWQAGQINFTVDEALDLSLFAEG</sequence>
<evidence type="ECO:0000313" key="2">
    <source>
        <dbReference type="Proteomes" id="UP000722957"/>
    </source>
</evidence>
<accession>A0ABD4KUE8</accession>
<reference evidence="1 2" key="1">
    <citation type="journal article" date="2021" name="PeerJ">
        <title>Analysis of 44 Vibrio anguillarum genomes reveals high genetic diversity.</title>
        <authorList>
            <person name="Hansen M.J."/>
            <person name="Dalsgaard I."/>
        </authorList>
    </citation>
    <scope>NUCLEOTIDE SEQUENCE [LARGE SCALE GENOMIC DNA]</scope>
    <source>
        <strain evidence="1 2">17-16730-2A</strain>
    </source>
</reference>
<dbReference type="Gene3D" id="2.40.50.320">
    <property type="entry name" value="Copper binding periplasmic protein CusF"/>
    <property type="match status" value="1"/>
</dbReference>
<protein>
    <submittedName>
        <fullName evidence="1">Efflux transporter periplasmic adaptor subunit</fullName>
    </submittedName>
</protein>
<dbReference type="Pfam" id="PF11604">
    <property type="entry name" value="CusF_Ec"/>
    <property type="match status" value="1"/>
</dbReference>
<proteinExistence type="predicted"/>
<dbReference type="Proteomes" id="UP000722957">
    <property type="component" value="Unassembled WGS sequence"/>
</dbReference>
<gene>
    <name evidence="1" type="ORF">EAY07_25070</name>
</gene>